<dbReference type="RefSeq" id="WP_069445877.1">
    <property type="nucleotide sequence ID" value="NZ_MDCJ01000002.1"/>
</dbReference>
<dbReference type="SUPFAM" id="SSF53756">
    <property type="entry name" value="UDP-Glycosyltransferase/glycogen phosphorylase"/>
    <property type="match status" value="1"/>
</dbReference>
<proteinExistence type="predicted"/>
<dbReference type="EMBL" id="MDCJ01000002">
    <property type="protein sequence ID" value="ODS09949.1"/>
    <property type="molecule type" value="Genomic_DNA"/>
</dbReference>
<dbReference type="OrthoDB" id="4611853at2"/>
<feature type="domain" description="Glycosyltransferase subfamily 4-like N-terminal" evidence="1">
    <location>
        <begin position="3"/>
        <end position="130"/>
    </location>
</feature>
<reference evidence="2 3" key="1">
    <citation type="submission" date="2016-08" db="EMBL/GenBank/DDBJ databases">
        <title>Genome sequencing of Vibrio scophthalmi strain FP3289, an isolated from Paralichthys olivaceus.</title>
        <authorList>
            <person name="Han H.-J."/>
        </authorList>
    </citation>
    <scope>NUCLEOTIDE SEQUENCE [LARGE SCALE GENOMIC DNA]</scope>
    <source>
        <strain evidence="2 3">FP3289</strain>
    </source>
</reference>
<dbReference type="AlphaFoldDB" id="A0A1E3WJJ2"/>
<dbReference type="Pfam" id="PF13477">
    <property type="entry name" value="Glyco_trans_4_2"/>
    <property type="match status" value="1"/>
</dbReference>
<dbReference type="Proteomes" id="UP000095131">
    <property type="component" value="Unassembled WGS sequence"/>
</dbReference>
<evidence type="ECO:0000313" key="3">
    <source>
        <dbReference type="Proteomes" id="UP000095131"/>
    </source>
</evidence>
<dbReference type="InterPro" id="IPR028098">
    <property type="entry name" value="Glyco_trans_4-like_N"/>
</dbReference>
<protein>
    <recommendedName>
        <fullName evidence="1">Glycosyltransferase subfamily 4-like N-terminal domain-containing protein</fullName>
    </recommendedName>
</protein>
<name>A0A1E3WJJ2_9VIBR</name>
<evidence type="ECO:0000259" key="1">
    <source>
        <dbReference type="Pfam" id="PF13477"/>
    </source>
</evidence>
<organism evidence="2 3">
    <name type="scientific">Vibrio scophthalmi</name>
    <dbReference type="NCBI Taxonomy" id="45658"/>
    <lineage>
        <taxon>Bacteria</taxon>
        <taxon>Pseudomonadati</taxon>
        <taxon>Pseudomonadota</taxon>
        <taxon>Gammaproteobacteria</taxon>
        <taxon>Vibrionales</taxon>
        <taxon>Vibrionaceae</taxon>
        <taxon>Vibrio</taxon>
    </lineage>
</organism>
<dbReference type="GO" id="GO:0016757">
    <property type="term" value="F:glycosyltransferase activity"/>
    <property type="evidence" value="ECO:0007669"/>
    <property type="project" value="UniProtKB-ARBA"/>
</dbReference>
<dbReference type="Gene3D" id="3.40.50.2000">
    <property type="entry name" value="Glycogen Phosphorylase B"/>
    <property type="match status" value="2"/>
</dbReference>
<evidence type="ECO:0000313" key="2">
    <source>
        <dbReference type="EMBL" id="ODS09949.1"/>
    </source>
</evidence>
<gene>
    <name evidence="2" type="ORF">VSF3289_00187</name>
</gene>
<accession>A0A1E3WJJ2</accession>
<dbReference type="Pfam" id="PF13692">
    <property type="entry name" value="Glyco_trans_1_4"/>
    <property type="match status" value="1"/>
</dbReference>
<sequence>MKKLLIIGDAGSIHLKKWTDDFLQSFDVYVFTFSSENKTNVPDSKVFYYKSIFTRKVWFITAIFSLLRVVKVIKPDLIHVHYASSYGFLGSFTSHGKKVLSIWGSDLNFCDKSFFRRVLMRWTLMNYDVVNCASQALRRKAEKICSDADYQVFQYGIDVNIPTKTEVYNSERPVFILNRGLSSLYRVDYVIDEFKHFIEHGGAGILKIYGYGSKKETDFIKSKVELISCESVIFEGVVEQCHLYSEMKSADYYISIPCIDGAPLALYEAMHIGLYPIVSNIDSNQETFSKGQADFLNTYKPGDLSLLLFELTSKDFNVTAVDKNRVVITDDYNYIKNMNRMKNIYIKLLGI</sequence>
<comment type="caution">
    <text evidence="2">The sequence shown here is derived from an EMBL/GenBank/DDBJ whole genome shotgun (WGS) entry which is preliminary data.</text>
</comment>